<accession>A0A8C5TF33</accession>
<dbReference type="Ensembl" id="ENSMCST00000005679.1">
    <property type="protein sequence ID" value="ENSMCSP00000005555.1"/>
    <property type="gene ID" value="ENSMCSG00000004023.1"/>
</dbReference>
<evidence type="ECO:0000313" key="2">
    <source>
        <dbReference type="Proteomes" id="UP000694560"/>
    </source>
</evidence>
<sequence length="95" mass="10674">RAKPGGSPWECSGREDNQGGCFFLKQVVSSKSCIISLAVQDWLEITLLASYLYYNFVQSVANSCFFRLSIQNPSLMLHFCQYTIFISYLGTVSAK</sequence>
<protein>
    <submittedName>
        <fullName evidence="1">Uncharacterized protein</fullName>
    </submittedName>
</protein>
<name>A0A8C5TF33_9PASS</name>
<dbReference type="AlphaFoldDB" id="A0A8C5TF33"/>
<proteinExistence type="predicted"/>
<reference evidence="1" key="2">
    <citation type="submission" date="2025-09" db="UniProtKB">
        <authorList>
            <consortium name="Ensembl"/>
        </authorList>
    </citation>
    <scope>IDENTIFICATION</scope>
</reference>
<dbReference type="Proteomes" id="UP000694560">
    <property type="component" value="Unplaced"/>
</dbReference>
<evidence type="ECO:0000313" key="1">
    <source>
        <dbReference type="Ensembl" id="ENSMCSP00000005555.1"/>
    </source>
</evidence>
<reference evidence="1" key="1">
    <citation type="submission" date="2025-08" db="UniProtKB">
        <authorList>
            <consortium name="Ensembl"/>
        </authorList>
    </citation>
    <scope>IDENTIFICATION</scope>
</reference>
<keyword evidence="2" id="KW-1185">Reference proteome</keyword>
<organism evidence="1 2">
    <name type="scientific">Malurus cyaneus samueli</name>
    <dbReference type="NCBI Taxonomy" id="2593467"/>
    <lineage>
        <taxon>Eukaryota</taxon>
        <taxon>Metazoa</taxon>
        <taxon>Chordata</taxon>
        <taxon>Craniata</taxon>
        <taxon>Vertebrata</taxon>
        <taxon>Euteleostomi</taxon>
        <taxon>Archelosauria</taxon>
        <taxon>Archosauria</taxon>
        <taxon>Dinosauria</taxon>
        <taxon>Saurischia</taxon>
        <taxon>Theropoda</taxon>
        <taxon>Coelurosauria</taxon>
        <taxon>Aves</taxon>
        <taxon>Neognathae</taxon>
        <taxon>Neoaves</taxon>
        <taxon>Telluraves</taxon>
        <taxon>Australaves</taxon>
        <taxon>Passeriformes</taxon>
        <taxon>Meliphagoidea</taxon>
        <taxon>Maluridae</taxon>
        <taxon>Malurus</taxon>
    </lineage>
</organism>